<dbReference type="GO" id="GO:0005319">
    <property type="term" value="F:lipid transporter activity"/>
    <property type="evidence" value="ECO:0007669"/>
    <property type="project" value="TreeGrafter"/>
</dbReference>
<reference evidence="4" key="2">
    <citation type="submission" date="2011-02" db="EMBL/GenBank/DDBJ databases">
        <authorList>
            <person name="MacLean D."/>
        </authorList>
    </citation>
    <scope>NUCLEOTIDE SEQUENCE</scope>
</reference>
<dbReference type="HOGENOM" id="CLU_094785_0_0_1"/>
<organism evidence="4">
    <name type="scientific">Albugo laibachii Nc14</name>
    <dbReference type="NCBI Taxonomy" id="890382"/>
    <lineage>
        <taxon>Eukaryota</taxon>
        <taxon>Sar</taxon>
        <taxon>Stramenopiles</taxon>
        <taxon>Oomycota</taxon>
        <taxon>Peronosporomycetes</taxon>
        <taxon>Albuginales</taxon>
        <taxon>Albuginaceae</taxon>
        <taxon>Albugo</taxon>
    </lineage>
</organism>
<sequence>MEECEALCTRMGILVNGELKCVGSIQHLKCKFGKGYTVEMKLQEPRTDVVTATRCELELRLPRVSEKIDTSNVAAVCKALGGGRYQKSLSASIATYLRSVTGCPLHTFIMWWIMEDRADTLRAFMHRNFTNTRLIEQQGALFRYHLPRNSNTSLPIIFRCLEDAKVILHLEEYAVSDTPLERIFNTMAANTDTELIYQS</sequence>
<name>F0WZI1_9STRA</name>
<dbReference type="GO" id="GO:0140359">
    <property type="term" value="F:ABC-type transporter activity"/>
    <property type="evidence" value="ECO:0007669"/>
    <property type="project" value="InterPro"/>
</dbReference>
<dbReference type="EMBL" id="FR824472">
    <property type="protein sequence ID" value="CCA26905.1"/>
    <property type="molecule type" value="Genomic_DNA"/>
</dbReference>
<dbReference type="AlphaFoldDB" id="F0WZI1"/>
<accession>F0WZI1</accession>
<evidence type="ECO:0000256" key="1">
    <source>
        <dbReference type="ARBA" id="ARBA00022448"/>
    </source>
</evidence>
<protein>
    <submittedName>
        <fullName evidence="4">ATPbinding Cassette (ABC) Superfamily putative</fullName>
    </submittedName>
</protein>
<feature type="domain" description="ABCA1-4-like C-terminal R2 regulatory" evidence="3">
    <location>
        <begin position="116"/>
        <end position="176"/>
    </location>
</feature>
<keyword evidence="1" id="KW-0813">Transport</keyword>
<keyword evidence="2" id="KW-0677">Repeat</keyword>
<dbReference type="InterPro" id="IPR056264">
    <property type="entry name" value="R2_ABCA1-4-like"/>
</dbReference>
<dbReference type="InterPro" id="IPR026082">
    <property type="entry name" value="ABCA"/>
</dbReference>
<gene>
    <name evidence="4" type="primary">AlNc14C429G11574</name>
    <name evidence="4" type="ORF">ALNC14_130490</name>
</gene>
<dbReference type="PANTHER" id="PTHR19229:SF36">
    <property type="entry name" value="ATP-BINDING CASSETTE SUB-FAMILY A MEMBER 2"/>
    <property type="match status" value="1"/>
</dbReference>
<proteinExistence type="predicted"/>
<evidence type="ECO:0000256" key="2">
    <source>
        <dbReference type="ARBA" id="ARBA00022737"/>
    </source>
</evidence>
<reference evidence="4" key="1">
    <citation type="journal article" date="2011" name="PLoS Biol.">
        <title>Gene gain and loss during evolution of obligate parasitism in the white rust pathogen of Arabidopsis thaliana.</title>
        <authorList>
            <person name="Kemen E."/>
            <person name="Gardiner A."/>
            <person name="Schultz-Larsen T."/>
            <person name="Kemen A.C."/>
            <person name="Balmuth A.L."/>
            <person name="Robert-Seilaniantz A."/>
            <person name="Bailey K."/>
            <person name="Holub E."/>
            <person name="Studholme D.J."/>
            <person name="Maclean D."/>
            <person name="Jones J.D."/>
        </authorList>
    </citation>
    <scope>NUCLEOTIDE SEQUENCE</scope>
</reference>
<dbReference type="Pfam" id="PF23321">
    <property type="entry name" value="R1_ABCA1"/>
    <property type="match status" value="1"/>
</dbReference>
<dbReference type="PANTHER" id="PTHR19229">
    <property type="entry name" value="ATP-BINDING CASSETTE TRANSPORTER SUBFAMILY A ABCA"/>
    <property type="match status" value="1"/>
</dbReference>
<dbReference type="GO" id="GO:0016020">
    <property type="term" value="C:membrane"/>
    <property type="evidence" value="ECO:0007669"/>
    <property type="project" value="InterPro"/>
</dbReference>
<evidence type="ECO:0000259" key="3">
    <source>
        <dbReference type="Pfam" id="PF23321"/>
    </source>
</evidence>
<evidence type="ECO:0000313" key="4">
    <source>
        <dbReference type="EMBL" id="CCA26905.1"/>
    </source>
</evidence>